<keyword evidence="2" id="KW-0472">Membrane</keyword>
<gene>
    <name evidence="4" type="ORF">EIP91_003655</name>
</gene>
<evidence type="ECO:0000256" key="1">
    <source>
        <dbReference type="SAM" id="MobiDB-lite"/>
    </source>
</evidence>
<evidence type="ECO:0000313" key="4">
    <source>
        <dbReference type="EMBL" id="TCD64764.1"/>
    </source>
</evidence>
<evidence type="ECO:0000259" key="3">
    <source>
        <dbReference type="Pfam" id="PF20151"/>
    </source>
</evidence>
<keyword evidence="2" id="KW-0812">Transmembrane</keyword>
<organism evidence="4 5">
    <name type="scientific">Steccherinum ochraceum</name>
    <dbReference type="NCBI Taxonomy" id="92696"/>
    <lineage>
        <taxon>Eukaryota</taxon>
        <taxon>Fungi</taxon>
        <taxon>Dikarya</taxon>
        <taxon>Basidiomycota</taxon>
        <taxon>Agaricomycotina</taxon>
        <taxon>Agaricomycetes</taxon>
        <taxon>Polyporales</taxon>
        <taxon>Steccherinaceae</taxon>
        <taxon>Steccherinum</taxon>
    </lineage>
</organism>
<evidence type="ECO:0000256" key="2">
    <source>
        <dbReference type="SAM" id="Phobius"/>
    </source>
</evidence>
<dbReference type="OrthoDB" id="2802397at2759"/>
<comment type="caution">
    <text evidence="4">The sequence shown here is derived from an EMBL/GenBank/DDBJ whole genome shotgun (WGS) entry which is preliminary data.</text>
</comment>
<proteinExistence type="predicted"/>
<feature type="transmembrane region" description="Helical" evidence="2">
    <location>
        <begin position="116"/>
        <end position="134"/>
    </location>
</feature>
<feature type="region of interest" description="Disordered" evidence="1">
    <location>
        <begin position="259"/>
        <end position="303"/>
    </location>
</feature>
<keyword evidence="5" id="KW-1185">Reference proteome</keyword>
<dbReference type="Proteomes" id="UP000292702">
    <property type="component" value="Unassembled WGS sequence"/>
</dbReference>
<reference evidence="4 5" key="1">
    <citation type="submission" date="2018-11" db="EMBL/GenBank/DDBJ databases">
        <title>Genome assembly of Steccherinum ochraceum LE-BIN_3174, the white-rot fungus of the Steccherinaceae family (The Residual Polyporoid clade, Polyporales, Basidiomycota).</title>
        <authorList>
            <person name="Fedorova T.V."/>
            <person name="Glazunova O.A."/>
            <person name="Landesman E.O."/>
            <person name="Moiseenko K.V."/>
            <person name="Psurtseva N.V."/>
            <person name="Savinova O.S."/>
            <person name="Shakhova N.V."/>
            <person name="Tyazhelova T.V."/>
            <person name="Vasina D.V."/>
        </authorList>
    </citation>
    <scope>NUCLEOTIDE SEQUENCE [LARGE SCALE GENOMIC DNA]</scope>
    <source>
        <strain evidence="4 5">LE-BIN_3174</strain>
    </source>
</reference>
<dbReference type="AlphaFoldDB" id="A0A4R0RQS1"/>
<protein>
    <recommendedName>
        <fullName evidence="3">DUF6533 domain-containing protein</fullName>
    </recommendedName>
</protein>
<dbReference type="EMBL" id="RWJN01000217">
    <property type="protein sequence ID" value="TCD64764.1"/>
    <property type="molecule type" value="Genomic_DNA"/>
</dbReference>
<feature type="transmembrane region" description="Helical" evidence="2">
    <location>
        <begin position="140"/>
        <end position="160"/>
    </location>
</feature>
<sequence length="303" mass="33670">MTESETLISTPDLSLGNVFNYVSLTLVVYDAILTFPRKYECIWRRRKGMLVTAIYLSQRYCEFIPQMIGFATPHNTWEYVACGAVYIAAEAAYTCELFGVACFSVLRTWAVWNRKASIAILLFFPVVVAPATNLTISRGIAIGADALVLVLTLMKTFGTWKASRDHWIFTPRLTNLFVENGAKYFITLFVLHLIVLLLDQLDPDAFIMGSTFVYVSDTVTANLVSRFILDLRDVDPPQDTNEDLSSLRVSFNRMADEMGAPAEDQDTSLASFGDGLDGPDIDAYAGQNEGNSRAVKDSPHTPV</sequence>
<dbReference type="Pfam" id="PF20151">
    <property type="entry name" value="DUF6533"/>
    <property type="match status" value="1"/>
</dbReference>
<feature type="transmembrane region" description="Helical" evidence="2">
    <location>
        <begin position="18"/>
        <end position="36"/>
    </location>
</feature>
<feature type="domain" description="DUF6533" evidence="3">
    <location>
        <begin position="22"/>
        <end position="61"/>
    </location>
</feature>
<dbReference type="InterPro" id="IPR045340">
    <property type="entry name" value="DUF6533"/>
</dbReference>
<feature type="transmembrane region" description="Helical" evidence="2">
    <location>
        <begin position="181"/>
        <end position="199"/>
    </location>
</feature>
<name>A0A4R0RQS1_9APHY</name>
<evidence type="ECO:0000313" key="5">
    <source>
        <dbReference type="Proteomes" id="UP000292702"/>
    </source>
</evidence>
<feature type="compositionally biased region" description="Basic and acidic residues" evidence="1">
    <location>
        <begin position="294"/>
        <end position="303"/>
    </location>
</feature>
<keyword evidence="2" id="KW-1133">Transmembrane helix</keyword>
<accession>A0A4R0RQS1</accession>